<feature type="region of interest" description="Disordered" evidence="1">
    <location>
        <begin position="32"/>
        <end position="56"/>
    </location>
</feature>
<protein>
    <submittedName>
        <fullName evidence="2">Uncharacterized protein</fullName>
    </submittedName>
</protein>
<gene>
    <name evidence="2" type="ORF">BJ554DRAFT_4621</name>
</gene>
<evidence type="ECO:0000313" key="3">
    <source>
        <dbReference type="Proteomes" id="UP000673691"/>
    </source>
</evidence>
<reference evidence="2 3" key="1">
    <citation type="journal article" name="Sci. Rep.">
        <title>Genome-scale phylogenetic analyses confirm Olpidium as the closest living zoosporic fungus to the non-flagellated, terrestrial fungi.</title>
        <authorList>
            <person name="Chang Y."/>
            <person name="Rochon D."/>
            <person name="Sekimoto S."/>
            <person name="Wang Y."/>
            <person name="Chovatia M."/>
            <person name="Sandor L."/>
            <person name="Salamov A."/>
            <person name="Grigoriev I.V."/>
            <person name="Stajich J.E."/>
            <person name="Spatafora J.W."/>
        </authorList>
    </citation>
    <scope>NUCLEOTIDE SEQUENCE [LARGE SCALE GENOMIC DNA]</scope>
    <source>
        <strain evidence="2">S191</strain>
    </source>
</reference>
<keyword evidence="3" id="KW-1185">Reference proteome</keyword>
<sequence length="56" mass="5926">LLPFALHPGTSRYLFTFPVANSAPGPAAPRVTAAANLKKKKKKPKKKSLVLKGRGG</sequence>
<evidence type="ECO:0000313" key="2">
    <source>
        <dbReference type="EMBL" id="KAG5455824.1"/>
    </source>
</evidence>
<evidence type="ECO:0000256" key="1">
    <source>
        <dbReference type="SAM" id="MobiDB-lite"/>
    </source>
</evidence>
<proteinExistence type="predicted"/>
<comment type="caution">
    <text evidence="2">The sequence shown here is derived from an EMBL/GenBank/DDBJ whole genome shotgun (WGS) entry which is preliminary data.</text>
</comment>
<dbReference type="Proteomes" id="UP000673691">
    <property type="component" value="Unassembled WGS sequence"/>
</dbReference>
<feature type="non-terminal residue" evidence="2">
    <location>
        <position position="1"/>
    </location>
</feature>
<dbReference type="EMBL" id="JAEFCI010012730">
    <property type="protein sequence ID" value="KAG5455824.1"/>
    <property type="molecule type" value="Genomic_DNA"/>
</dbReference>
<name>A0A8H7ZMJ7_9FUNG</name>
<feature type="compositionally biased region" description="Basic residues" evidence="1">
    <location>
        <begin position="37"/>
        <end position="56"/>
    </location>
</feature>
<accession>A0A8H7ZMJ7</accession>
<organism evidence="2 3">
    <name type="scientific">Olpidium bornovanus</name>
    <dbReference type="NCBI Taxonomy" id="278681"/>
    <lineage>
        <taxon>Eukaryota</taxon>
        <taxon>Fungi</taxon>
        <taxon>Fungi incertae sedis</taxon>
        <taxon>Olpidiomycota</taxon>
        <taxon>Olpidiomycotina</taxon>
        <taxon>Olpidiomycetes</taxon>
        <taxon>Olpidiales</taxon>
        <taxon>Olpidiaceae</taxon>
        <taxon>Olpidium</taxon>
    </lineage>
</organism>
<dbReference type="AlphaFoldDB" id="A0A8H7ZMJ7"/>